<evidence type="ECO:0000313" key="6">
    <source>
        <dbReference type="Proteomes" id="UP000823046"/>
    </source>
</evidence>
<accession>A0ABQ7JF77</accession>
<comment type="caution">
    <text evidence="5">The sequence shown here is derived from an EMBL/GenBank/DDBJ whole genome shotgun (WGS) entry which is preliminary data.</text>
</comment>
<dbReference type="EMBL" id="JADAQX010000032">
    <property type="protein sequence ID" value="KAF8822667.1"/>
    <property type="molecule type" value="Genomic_DNA"/>
</dbReference>
<reference evidence="5 6" key="1">
    <citation type="journal article" date="2020" name="bioRxiv">
        <title>Metabolic contributions of an alphaproteobacterial endosymbiont in the apicomplexan Cardiosporidium cionae.</title>
        <authorList>
            <person name="Hunter E.S."/>
            <person name="Paight C.J."/>
            <person name="Lane C.E."/>
        </authorList>
    </citation>
    <scope>NUCLEOTIDE SEQUENCE [LARGE SCALE GENOMIC DNA]</scope>
    <source>
        <strain evidence="5">ESH_2018</strain>
    </source>
</reference>
<dbReference type="Proteomes" id="UP000823046">
    <property type="component" value="Unassembled WGS sequence"/>
</dbReference>
<name>A0ABQ7JF77_9APIC</name>
<gene>
    <name evidence="5" type="ORF">IE077_003136</name>
</gene>
<proteinExistence type="inferred from homology"/>
<keyword evidence="6" id="KW-1185">Reference proteome</keyword>
<dbReference type="InterPro" id="IPR005124">
    <property type="entry name" value="V-ATPase_G"/>
</dbReference>
<keyword evidence="4" id="KW-0406">Ion transport</keyword>
<keyword evidence="3" id="KW-0375">Hydrogen ion transport</keyword>
<dbReference type="Pfam" id="PF03179">
    <property type="entry name" value="V-ATPase_G"/>
    <property type="match status" value="1"/>
</dbReference>
<keyword evidence="2" id="KW-0813">Transport</keyword>
<organism evidence="5 6">
    <name type="scientific">Cardiosporidium cionae</name>
    <dbReference type="NCBI Taxonomy" id="476202"/>
    <lineage>
        <taxon>Eukaryota</taxon>
        <taxon>Sar</taxon>
        <taxon>Alveolata</taxon>
        <taxon>Apicomplexa</taxon>
        <taxon>Aconoidasida</taxon>
        <taxon>Nephromycida</taxon>
        <taxon>Cardiosporidium</taxon>
    </lineage>
</organism>
<evidence type="ECO:0000256" key="1">
    <source>
        <dbReference type="ARBA" id="ARBA00010066"/>
    </source>
</evidence>
<dbReference type="Gene3D" id="1.20.5.2950">
    <property type="match status" value="1"/>
</dbReference>
<evidence type="ECO:0000256" key="2">
    <source>
        <dbReference type="ARBA" id="ARBA00022448"/>
    </source>
</evidence>
<protein>
    <submittedName>
        <fullName evidence="5">Uncharacterized protein</fullName>
    </submittedName>
</protein>
<comment type="similarity">
    <text evidence="1">Belongs to the V-ATPase G subunit family.</text>
</comment>
<evidence type="ECO:0000256" key="4">
    <source>
        <dbReference type="ARBA" id="ARBA00023065"/>
    </source>
</evidence>
<evidence type="ECO:0000313" key="5">
    <source>
        <dbReference type="EMBL" id="KAF8822667.1"/>
    </source>
</evidence>
<sequence>MGEKEAYKILFDANNSRHMAIQQARKEASEEIEKFSMEEEKLYKIRKEMVEKECSTLWNELAMKTNSTVRSIISCPALHLEEAANSILGCVTDVDLSCLEIAIKLFGTDEQLFMYHKLHNEKRRRSSSVGVYSDTLIELEDGRVFVRHENLNTHEVSFTHHGSYWILQREAYLRRTLRDKAGAARPHF</sequence>
<evidence type="ECO:0000256" key="3">
    <source>
        <dbReference type="ARBA" id="ARBA00022781"/>
    </source>
</evidence>